<evidence type="ECO:0000256" key="2">
    <source>
        <dbReference type="ARBA" id="ARBA00023239"/>
    </source>
</evidence>
<dbReference type="InterPro" id="IPR050963">
    <property type="entry name" value="Sirohydro_Cobaltochel/CbiX"/>
</dbReference>
<dbReference type="GO" id="GO:0016829">
    <property type="term" value="F:lyase activity"/>
    <property type="evidence" value="ECO:0007669"/>
    <property type="project" value="UniProtKB-KW"/>
</dbReference>
<keyword evidence="2" id="KW-0456">Lyase</keyword>
<keyword evidence="4" id="KW-1185">Reference proteome</keyword>
<dbReference type="RefSeq" id="WP_036817680.1">
    <property type="nucleotide sequence ID" value="NZ_AVBF01000013.1"/>
</dbReference>
<protein>
    <recommendedName>
        <fullName evidence="5">Sirohydrochlorin ferrochelatase</fullName>
    </recommendedName>
</protein>
<dbReference type="CDD" id="cd03414">
    <property type="entry name" value="CbiX_SirB_C"/>
    <property type="match status" value="1"/>
</dbReference>
<dbReference type="EMBL" id="AVBF01000013">
    <property type="protein sequence ID" value="KGP73467.1"/>
    <property type="molecule type" value="Genomic_DNA"/>
</dbReference>
<dbReference type="PANTHER" id="PTHR33542:SF3">
    <property type="entry name" value="SIROHYDROCHLORIN FERROCHELATASE, CHLOROPLASTIC"/>
    <property type="match status" value="1"/>
</dbReference>
<reference evidence="3 4" key="1">
    <citation type="journal article" date="2015" name="Stand. Genomic Sci.">
        <title>High quality draft genome sequence of the moderately halophilic bacterium Pontibacillus yanchengensis Y32(T) and comparison among Pontibacillus genomes.</title>
        <authorList>
            <person name="Huang J."/>
            <person name="Qiao Z.X."/>
            <person name="Tang J.W."/>
            <person name="Wang G."/>
        </authorList>
    </citation>
    <scope>NUCLEOTIDE SEQUENCE [LARGE SCALE GENOMIC DNA]</scope>
    <source>
        <strain evidence="3 4">Y32</strain>
    </source>
</reference>
<evidence type="ECO:0008006" key="5">
    <source>
        <dbReference type="Google" id="ProtNLM"/>
    </source>
</evidence>
<accession>A0A0A2TCC4</accession>
<dbReference type="GO" id="GO:0046872">
    <property type="term" value="F:metal ion binding"/>
    <property type="evidence" value="ECO:0007669"/>
    <property type="project" value="UniProtKB-KW"/>
</dbReference>
<evidence type="ECO:0000313" key="4">
    <source>
        <dbReference type="Proteomes" id="UP000030147"/>
    </source>
</evidence>
<dbReference type="CDD" id="cd03416">
    <property type="entry name" value="CbiX_SirB_N"/>
    <property type="match status" value="1"/>
</dbReference>
<organism evidence="3 4">
    <name type="scientific">Pontibacillus yanchengensis Y32</name>
    <dbReference type="NCBI Taxonomy" id="1385514"/>
    <lineage>
        <taxon>Bacteria</taxon>
        <taxon>Bacillati</taxon>
        <taxon>Bacillota</taxon>
        <taxon>Bacilli</taxon>
        <taxon>Bacillales</taxon>
        <taxon>Bacillaceae</taxon>
        <taxon>Pontibacillus</taxon>
    </lineage>
</organism>
<dbReference type="eggNOG" id="COG2138">
    <property type="taxonomic scope" value="Bacteria"/>
</dbReference>
<dbReference type="Proteomes" id="UP000030147">
    <property type="component" value="Unassembled WGS sequence"/>
</dbReference>
<dbReference type="STRING" id="1385514.N782_05130"/>
<dbReference type="AlphaFoldDB" id="A0A0A2TCC4"/>
<dbReference type="InterPro" id="IPR002762">
    <property type="entry name" value="CbiX-like"/>
</dbReference>
<dbReference type="Pfam" id="PF01903">
    <property type="entry name" value="CbiX"/>
    <property type="match status" value="2"/>
</dbReference>
<keyword evidence="1" id="KW-0479">Metal-binding</keyword>
<proteinExistence type="predicted"/>
<evidence type="ECO:0000313" key="3">
    <source>
        <dbReference type="EMBL" id="KGP73467.1"/>
    </source>
</evidence>
<dbReference type="Gene3D" id="3.40.50.1400">
    <property type="match status" value="2"/>
</dbReference>
<dbReference type="SUPFAM" id="SSF53800">
    <property type="entry name" value="Chelatase"/>
    <property type="match status" value="1"/>
</dbReference>
<dbReference type="PANTHER" id="PTHR33542">
    <property type="entry name" value="SIROHYDROCHLORIN FERROCHELATASE, CHLOROPLASTIC"/>
    <property type="match status" value="1"/>
</dbReference>
<name>A0A0A2TCC4_9BACI</name>
<evidence type="ECO:0000256" key="1">
    <source>
        <dbReference type="ARBA" id="ARBA00022723"/>
    </source>
</evidence>
<dbReference type="OrthoDB" id="9797895at2"/>
<gene>
    <name evidence="3" type="ORF">N782_05130</name>
</gene>
<comment type="caution">
    <text evidence="3">The sequence shown here is derived from an EMBL/GenBank/DDBJ whole genome shotgun (WGS) entry which is preliminary data.</text>
</comment>
<sequence length="259" mass="28769">MKAILYIGHGSRTENGNLQFKHFIHRTMQFVEAPIQEIAFLEATCPSIDEGIERCVEQGATQIISMPVLLSSGIHATEDIPELLVLAQRRYPDVSFTYGNVLGIDEILIDIFIRNLEEKGFAGNCTEGVLLTTHGSRSEKVVEEMEALVNTLQERTGTAVLHTCFLKYGEPSYEDALLAMLQQPFQMVYVLPHFLFTGKLVNDISDVVTYYQKTIESPNLVMCNAVGFEEGVVKLLAKRVEEAKCSDDDISLSGDAESA</sequence>